<reference evidence="1 2" key="1">
    <citation type="journal article" date="2019" name="Emerg. Microbes Infect.">
        <title>Comprehensive subspecies identification of 175 nontuberculous mycobacteria species based on 7547 genomic profiles.</title>
        <authorList>
            <person name="Matsumoto Y."/>
            <person name="Kinjo T."/>
            <person name="Motooka D."/>
            <person name="Nabeya D."/>
            <person name="Jung N."/>
            <person name="Uechi K."/>
            <person name="Horii T."/>
            <person name="Iida T."/>
            <person name="Fujita J."/>
            <person name="Nakamura S."/>
        </authorList>
    </citation>
    <scope>NUCLEOTIDE SEQUENCE [LARGE SCALE GENOMIC DNA]</scope>
    <source>
        <strain evidence="1 2">JCM 6377</strain>
    </source>
</reference>
<dbReference type="AlphaFoldDB" id="A0A7I9VYQ8"/>
<proteinExistence type="predicted"/>
<gene>
    <name evidence="1" type="ORF">MAGR_20360</name>
</gene>
<sequence>MGLSGARVTDQAQRLALADPIPGGQLVDGGRVDVGVGIEIEVAQPFLAWEPGGFDPADRGAAVPVVTFGQQQLGQETLIRELFAVGRGQGFVEDGPDGR</sequence>
<comment type="caution">
    <text evidence="1">The sequence shown here is derived from an EMBL/GenBank/DDBJ whole genome shotgun (WGS) entry which is preliminary data.</text>
</comment>
<dbReference type="Proteomes" id="UP000465302">
    <property type="component" value="Unassembled WGS sequence"/>
</dbReference>
<accession>A0A7I9VYQ8</accession>
<evidence type="ECO:0000313" key="2">
    <source>
        <dbReference type="Proteomes" id="UP000465302"/>
    </source>
</evidence>
<name>A0A7I9VYQ8_MYCAG</name>
<dbReference type="EMBL" id="BLKS01000001">
    <property type="protein sequence ID" value="GFG50595.1"/>
    <property type="molecule type" value="Genomic_DNA"/>
</dbReference>
<protein>
    <submittedName>
        <fullName evidence="1">Uncharacterized protein</fullName>
    </submittedName>
</protein>
<organism evidence="1 2">
    <name type="scientific">Mycolicibacterium agri</name>
    <name type="common">Mycobacterium agri</name>
    <dbReference type="NCBI Taxonomy" id="36811"/>
    <lineage>
        <taxon>Bacteria</taxon>
        <taxon>Bacillati</taxon>
        <taxon>Actinomycetota</taxon>
        <taxon>Actinomycetes</taxon>
        <taxon>Mycobacteriales</taxon>
        <taxon>Mycobacteriaceae</taxon>
        <taxon>Mycolicibacterium</taxon>
    </lineage>
</organism>
<evidence type="ECO:0000313" key="1">
    <source>
        <dbReference type="EMBL" id="GFG50595.1"/>
    </source>
</evidence>